<name>A0A6A5YK20_9PLEO</name>
<organism evidence="2 3">
    <name type="scientific">Lophiotrema nucula</name>
    <dbReference type="NCBI Taxonomy" id="690887"/>
    <lineage>
        <taxon>Eukaryota</taxon>
        <taxon>Fungi</taxon>
        <taxon>Dikarya</taxon>
        <taxon>Ascomycota</taxon>
        <taxon>Pezizomycotina</taxon>
        <taxon>Dothideomycetes</taxon>
        <taxon>Pleosporomycetidae</taxon>
        <taxon>Pleosporales</taxon>
        <taxon>Lophiotremataceae</taxon>
        <taxon>Lophiotrema</taxon>
    </lineage>
</organism>
<dbReference type="Gene3D" id="2.20.70.10">
    <property type="match status" value="1"/>
</dbReference>
<dbReference type="Proteomes" id="UP000799770">
    <property type="component" value="Unassembled WGS sequence"/>
</dbReference>
<sequence length="172" mass="19703">MSAERYAEIIDTVLKWLFQLPIQPHFLIEHTQKTYNGGWTRSFNPDAVGELLYTNMLAGPDARPHFRKPPILYPYANFDLPPGWCTMTTKGGRVYFQHTCTGLAKYQHPSNSSHVNQLSGWPLEPQDNADKCLASLGIQGKWALDDHDVPCLLSENVFRLRKMSAWKPMRRS</sequence>
<accession>A0A6A5YK20</accession>
<dbReference type="InterPro" id="IPR036020">
    <property type="entry name" value="WW_dom_sf"/>
</dbReference>
<dbReference type="EMBL" id="ML977354">
    <property type="protein sequence ID" value="KAF2107415.1"/>
    <property type="molecule type" value="Genomic_DNA"/>
</dbReference>
<dbReference type="OrthoDB" id="10400445at2759"/>
<reference evidence="2" key="1">
    <citation type="journal article" date="2020" name="Stud. Mycol.">
        <title>101 Dothideomycetes genomes: a test case for predicting lifestyles and emergence of pathogens.</title>
        <authorList>
            <person name="Haridas S."/>
            <person name="Albert R."/>
            <person name="Binder M."/>
            <person name="Bloem J."/>
            <person name="Labutti K."/>
            <person name="Salamov A."/>
            <person name="Andreopoulos B."/>
            <person name="Baker S."/>
            <person name="Barry K."/>
            <person name="Bills G."/>
            <person name="Bluhm B."/>
            <person name="Cannon C."/>
            <person name="Castanera R."/>
            <person name="Culley D."/>
            <person name="Daum C."/>
            <person name="Ezra D."/>
            <person name="Gonzalez J."/>
            <person name="Henrissat B."/>
            <person name="Kuo A."/>
            <person name="Liang C."/>
            <person name="Lipzen A."/>
            <person name="Lutzoni F."/>
            <person name="Magnuson J."/>
            <person name="Mondo S."/>
            <person name="Nolan M."/>
            <person name="Ohm R."/>
            <person name="Pangilinan J."/>
            <person name="Park H.-J."/>
            <person name="Ramirez L."/>
            <person name="Alfaro M."/>
            <person name="Sun H."/>
            <person name="Tritt A."/>
            <person name="Yoshinaga Y."/>
            <person name="Zwiers L.-H."/>
            <person name="Turgeon B."/>
            <person name="Goodwin S."/>
            <person name="Spatafora J."/>
            <person name="Crous P."/>
            <person name="Grigoriev I."/>
        </authorList>
    </citation>
    <scope>NUCLEOTIDE SEQUENCE</scope>
    <source>
        <strain evidence="2">CBS 627.86</strain>
    </source>
</reference>
<evidence type="ECO:0000313" key="2">
    <source>
        <dbReference type="EMBL" id="KAF2107415.1"/>
    </source>
</evidence>
<dbReference type="SUPFAM" id="SSF51045">
    <property type="entry name" value="WW domain"/>
    <property type="match status" value="1"/>
</dbReference>
<gene>
    <name evidence="2" type="ORF">BDV96DRAFT_653761</name>
</gene>
<evidence type="ECO:0000313" key="3">
    <source>
        <dbReference type="Proteomes" id="UP000799770"/>
    </source>
</evidence>
<feature type="domain" description="WW" evidence="1">
    <location>
        <begin position="78"/>
        <end position="111"/>
    </location>
</feature>
<keyword evidence="3" id="KW-1185">Reference proteome</keyword>
<protein>
    <recommendedName>
        <fullName evidence="1">WW domain-containing protein</fullName>
    </recommendedName>
</protein>
<dbReference type="AlphaFoldDB" id="A0A6A5YK20"/>
<dbReference type="InterPro" id="IPR001202">
    <property type="entry name" value="WW_dom"/>
</dbReference>
<evidence type="ECO:0000259" key="1">
    <source>
        <dbReference type="PROSITE" id="PS50020"/>
    </source>
</evidence>
<proteinExistence type="predicted"/>
<dbReference type="PROSITE" id="PS50020">
    <property type="entry name" value="WW_DOMAIN_2"/>
    <property type="match status" value="1"/>
</dbReference>